<dbReference type="EMBL" id="AJJU01000009">
    <property type="protein sequence ID" value="EID74654.1"/>
    <property type="molecule type" value="Genomic_DNA"/>
</dbReference>
<dbReference type="SUPFAM" id="SSF56801">
    <property type="entry name" value="Acetyl-CoA synthetase-like"/>
    <property type="match status" value="1"/>
</dbReference>
<dbReference type="eggNOG" id="COG0318">
    <property type="taxonomic scope" value="Bacteria"/>
</dbReference>
<dbReference type="RefSeq" id="WP_008239159.1">
    <property type="nucleotide sequence ID" value="NZ_AJJU01000009.1"/>
</dbReference>
<dbReference type="Proteomes" id="UP000005938">
    <property type="component" value="Unassembled WGS sequence"/>
</dbReference>
<dbReference type="Gene3D" id="3.40.50.12780">
    <property type="entry name" value="N-terminal domain of ligase-like"/>
    <property type="match status" value="1"/>
</dbReference>
<keyword evidence="2" id="KW-0436">Ligase</keyword>
<gene>
    <name evidence="2" type="ORF">W5A_07737</name>
</gene>
<name>I0WE38_9FLAO</name>
<evidence type="ECO:0000313" key="2">
    <source>
        <dbReference type="EMBL" id="EID74654.1"/>
    </source>
</evidence>
<keyword evidence="3" id="KW-1185">Reference proteome</keyword>
<dbReference type="Pfam" id="PF00501">
    <property type="entry name" value="AMP-binding"/>
    <property type="match status" value="1"/>
</dbReference>
<dbReference type="OrthoDB" id="8870348at2"/>
<dbReference type="InterPro" id="IPR045851">
    <property type="entry name" value="AMP-bd_C_sf"/>
</dbReference>
<dbReference type="GO" id="GO:0016878">
    <property type="term" value="F:acid-thiol ligase activity"/>
    <property type="evidence" value="ECO:0007669"/>
    <property type="project" value="UniProtKB-ARBA"/>
</dbReference>
<evidence type="ECO:0000259" key="1">
    <source>
        <dbReference type="Pfam" id="PF00501"/>
    </source>
</evidence>
<accession>I0WE38</accession>
<dbReference type="InterPro" id="IPR042099">
    <property type="entry name" value="ANL_N_sf"/>
</dbReference>
<organism evidence="2 3">
    <name type="scientific">Imtechella halotolerans K1</name>
    <dbReference type="NCBI Taxonomy" id="946077"/>
    <lineage>
        <taxon>Bacteria</taxon>
        <taxon>Pseudomonadati</taxon>
        <taxon>Bacteroidota</taxon>
        <taxon>Flavobacteriia</taxon>
        <taxon>Flavobacteriales</taxon>
        <taxon>Flavobacteriaceae</taxon>
        <taxon>Imtechella</taxon>
    </lineage>
</organism>
<dbReference type="STRING" id="946077.W5A_07737"/>
<sequence>MITKPTYKNIHHRFRVENRFYSFDDLKEVAYSLIKEGVPFEQEIGEFLMDWLDDSPYIEVPTSGSTGTPKKIQILKQHMVNSALATGDFFQLSPGDSALLCLPARFIAGKMMLVRAMILGLELSLVAPGSRPLKGTKEQFDFSAMTPQQLSHSMKELSHIKKLIIGGAAIQGELLEKLQHKHTKAYATYGMTETVSHVAVKKLNHFTKEQPKRHYVAMPNVSFTQDDRGCLVITAPDVCAETLVTNDVVNLLSPSEFEWVGRFDNVINSGGIKLFPESIEVKLANILSTPFFITSLPDAILGERLILVVEGTNDTTQIMELMKGNAVLLPYEFPKEVYVTKEFKRTSNGKIQRKETLASLF</sequence>
<dbReference type="InterPro" id="IPR050237">
    <property type="entry name" value="ATP-dep_AMP-bd_enzyme"/>
</dbReference>
<protein>
    <submittedName>
        <fullName evidence="2">O-succinylbenzoic acid-CoA ligase</fullName>
    </submittedName>
</protein>
<dbReference type="AlphaFoldDB" id="I0WE38"/>
<reference evidence="2 3" key="1">
    <citation type="journal article" date="2012" name="J. Bacteriol.">
        <title>Genome Sequence of the Halotolerant Bacterium Imtechella halotolerans K1T.</title>
        <authorList>
            <person name="Kumar S."/>
            <person name="Vikram S."/>
            <person name="Subramanian S."/>
            <person name="Raghava G.P."/>
            <person name="Pinnaka A.K."/>
        </authorList>
    </citation>
    <scope>NUCLEOTIDE SEQUENCE [LARGE SCALE GENOMIC DNA]</scope>
    <source>
        <strain evidence="2 3">K1</strain>
    </source>
</reference>
<evidence type="ECO:0000313" key="3">
    <source>
        <dbReference type="Proteomes" id="UP000005938"/>
    </source>
</evidence>
<comment type="caution">
    <text evidence="2">The sequence shown here is derived from an EMBL/GenBank/DDBJ whole genome shotgun (WGS) entry which is preliminary data.</text>
</comment>
<dbReference type="Gene3D" id="3.30.300.30">
    <property type="match status" value="1"/>
</dbReference>
<proteinExistence type="predicted"/>
<dbReference type="InterPro" id="IPR000873">
    <property type="entry name" value="AMP-dep_synth/lig_dom"/>
</dbReference>
<dbReference type="PATRIC" id="fig|946077.3.peg.1564"/>
<feature type="domain" description="AMP-dependent synthetase/ligase" evidence="1">
    <location>
        <begin position="55"/>
        <end position="209"/>
    </location>
</feature>
<dbReference type="PANTHER" id="PTHR43767">
    <property type="entry name" value="LONG-CHAIN-FATTY-ACID--COA LIGASE"/>
    <property type="match status" value="1"/>
</dbReference>
<dbReference type="PANTHER" id="PTHR43767:SF1">
    <property type="entry name" value="NONRIBOSOMAL PEPTIDE SYNTHASE PES1 (EUROFUNG)-RELATED"/>
    <property type="match status" value="1"/>
</dbReference>